<dbReference type="InterPro" id="IPR036661">
    <property type="entry name" value="Luciferase-like_sf"/>
</dbReference>
<proteinExistence type="predicted"/>
<dbReference type="Proteomes" id="UP000627838">
    <property type="component" value="Unassembled WGS sequence"/>
</dbReference>
<accession>A0ABR9K1S0</accession>
<keyword evidence="2" id="KW-1185">Reference proteome</keyword>
<protein>
    <submittedName>
        <fullName evidence="1">F420-dependent oxidoreductase</fullName>
    </submittedName>
</protein>
<dbReference type="EMBL" id="JADBDZ010000001">
    <property type="protein sequence ID" value="MBE1536786.1"/>
    <property type="molecule type" value="Genomic_DNA"/>
</dbReference>
<evidence type="ECO:0000313" key="2">
    <source>
        <dbReference type="Proteomes" id="UP000627838"/>
    </source>
</evidence>
<comment type="caution">
    <text evidence="1">The sequence shown here is derived from an EMBL/GenBank/DDBJ whole genome shotgun (WGS) entry which is preliminary data.</text>
</comment>
<sequence length="114" mass="13041">MILCSDAHEARAIGVDWLRRYLALPNYAANLMRLGFEPEELERVSDRLFDALIAWGDEEAIGKRVDEHRTAGADHVCLQVLTARSDTFPREQWRRLASALCWPRRTPTAPRAPL</sequence>
<dbReference type="RefSeq" id="WP_225961433.1">
    <property type="nucleotide sequence ID" value="NZ_JADBDZ010000001.1"/>
</dbReference>
<gene>
    <name evidence="1" type="ORF">H4W34_006619</name>
</gene>
<reference evidence="1 2" key="1">
    <citation type="submission" date="2020-10" db="EMBL/GenBank/DDBJ databases">
        <title>Sequencing the genomes of 1000 actinobacteria strains.</title>
        <authorList>
            <person name="Klenk H.-P."/>
        </authorList>
    </citation>
    <scope>NUCLEOTIDE SEQUENCE [LARGE SCALE GENOMIC DNA]</scope>
    <source>
        <strain evidence="1 2">DSM 46744</strain>
    </source>
</reference>
<evidence type="ECO:0000313" key="1">
    <source>
        <dbReference type="EMBL" id="MBE1536786.1"/>
    </source>
</evidence>
<organism evidence="1 2">
    <name type="scientific">Actinomadura algeriensis</name>
    <dbReference type="NCBI Taxonomy" id="1679523"/>
    <lineage>
        <taxon>Bacteria</taxon>
        <taxon>Bacillati</taxon>
        <taxon>Actinomycetota</taxon>
        <taxon>Actinomycetes</taxon>
        <taxon>Streptosporangiales</taxon>
        <taxon>Thermomonosporaceae</taxon>
        <taxon>Actinomadura</taxon>
    </lineage>
</organism>
<dbReference type="SUPFAM" id="SSF51679">
    <property type="entry name" value="Bacterial luciferase-like"/>
    <property type="match status" value="1"/>
</dbReference>
<dbReference type="Gene3D" id="3.20.20.30">
    <property type="entry name" value="Luciferase-like domain"/>
    <property type="match status" value="1"/>
</dbReference>
<name>A0ABR9K1S0_9ACTN</name>